<gene>
    <name evidence="1" type="ORF">UFOPK2872_00402</name>
</gene>
<proteinExistence type="predicted"/>
<evidence type="ECO:0000313" key="1">
    <source>
        <dbReference type="EMBL" id="CAB4759181.1"/>
    </source>
</evidence>
<dbReference type="AlphaFoldDB" id="A0A6J6UGX5"/>
<reference evidence="1" key="1">
    <citation type="submission" date="2020-05" db="EMBL/GenBank/DDBJ databases">
        <authorList>
            <person name="Chiriac C."/>
            <person name="Salcher M."/>
            <person name="Ghai R."/>
            <person name="Kavagutti S V."/>
        </authorList>
    </citation>
    <scope>NUCLEOTIDE SEQUENCE</scope>
</reference>
<dbReference type="SUPFAM" id="SSF110836">
    <property type="entry name" value="Hypothetical protein SAV1430"/>
    <property type="match status" value="1"/>
</dbReference>
<name>A0A6J6UGX5_9ZZZZ</name>
<accession>A0A6J6UGX5</accession>
<sequence length="176" mass="18398">MTSTVVAQDCRREGEPTSLWGMGQPVSVIQKPTATPGRIRFEINRSLTGMGHERYTDGASATGTKPADVLAQRMFATGKVSSVHVFGNMITVDVIEGASNNGLSTIVEDLYQYWKPGMEPPSIEELMSKVPKSAEPAAAAVADAGGAPLSAEASKIPAALLARSQAALAKARANKG</sequence>
<protein>
    <submittedName>
        <fullName evidence="1">Unannotated protein</fullName>
    </submittedName>
</protein>
<dbReference type="InterPro" id="IPR036498">
    <property type="entry name" value="Nfu/NifU_N_sf"/>
</dbReference>
<dbReference type="EMBL" id="CAEZZM010000030">
    <property type="protein sequence ID" value="CAB4759181.1"/>
    <property type="molecule type" value="Genomic_DNA"/>
</dbReference>
<organism evidence="1">
    <name type="scientific">freshwater metagenome</name>
    <dbReference type="NCBI Taxonomy" id="449393"/>
    <lineage>
        <taxon>unclassified sequences</taxon>
        <taxon>metagenomes</taxon>
        <taxon>ecological metagenomes</taxon>
    </lineage>
</organism>